<sequence length="401" mass="45688">MFKINKSLTLLLFFNLFLTLNLNAQNKYTSATVAFYNVENTFDTIKSVGYINGTLPYNDPNYHIQIAEKDIPNYKTEEFNEAYTYENIKGKKIIRPLILQEEFLPNGNKRWNTEKYFQKINNLSKVISELGTDVTGSAPVIVGLCEIETKGVMDDIANSKALKKYNYGVVHFNSFDARGVDTGLLYQKSRFRVTEAKPHPIFIYGTDGSRKYTRDILQVTGILDGEEITFLVNHWPSRSGGESSSRPFRMEAAKTMKAIFEDLKEKNPNAKIIAMGDFNDDPTSASIKDVFNPAGDVKSTKENGYYNPMLPLFKKGVGTLSYRDAWNLFDQFISTSSLVSKDKDYSSYRIYKTEVYNKDYLKATEGAYKGSPNRMWSGDTYRANGYSDHFPVYTILLKEAK</sequence>
<reference evidence="5" key="3">
    <citation type="submission" date="2016-11" db="EMBL/GenBank/DDBJ databases">
        <authorList>
            <person name="Varghese N."/>
            <person name="Submissions S."/>
        </authorList>
    </citation>
    <scope>NUCLEOTIDE SEQUENCE [LARGE SCALE GENOMIC DNA]</scope>
    <source>
        <strain evidence="5">DSM 27989</strain>
    </source>
</reference>
<reference evidence="3" key="1">
    <citation type="journal article" date="2014" name="Int. J. Syst. Evol. Microbiol.">
        <title>Complete genome of a new Firmicutes species belonging to the dominant human colonic microbiota ('Ruminococcus bicirculans') reveals two chromosomes and a selective capacity to utilize plant glucans.</title>
        <authorList>
            <consortium name="NISC Comparative Sequencing Program"/>
            <person name="Wegmann U."/>
            <person name="Louis P."/>
            <person name="Goesmann A."/>
            <person name="Henrissat B."/>
            <person name="Duncan S.H."/>
            <person name="Flint H.J."/>
        </authorList>
    </citation>
    <scope>NUCLEOTIDE SEQUENCE</scope>
    <source>
        <strain evidence="3">CGMCC 1.12707</strain>
    </source>
</reference>
<organism evidence="4 5">
    <name type="scientific">Chishuiella changwenlii</name>
    <dbReference type="NCBI Taxonomy" id="1434701"/>
    <lineage>
        <taxon>Bacteria</taxon>
        <taxon>Pseudomonadati</taxon>
        <taxon>Bacteroidota</taxon>
        <taxon>Flavobacteriia</taxon>
        <taxon>Flavobacteriales</taxon>
        <taxon>Weeksellaceae</taxon>
        <taxon>Chishuiella</taxon>
    </lineage>
</organism>
<keyword evidence="1" id="KW-0732">Signal</keyword>
<dbReference type="Gene3D" id="3.60.10.10">
    <property type="entry name" value="Endonuclease/exonuclease/phosphatase"/>
    <property type="match status" value="1"/>
</dbReference>
<dbReference type="GO" id="GO:0004519">
    <property type="term" value="F:endonuclease activity"/>
    <property type="evidence" value="ECO:0007669"/>
    <property type="project" value="UniProtKB-KW"/>
</dbReference>
<dbReference type="AlphaFoldDB" id="A0A1M6ZEF5"/>
<keyword evidence="6" id="KW-1185">Reference proteome</keyword>
<evidence type="ECO:0000256" key="1">
    <source>
        <dbReference type="SAM" id="SignalP"/>
    </source>
</evidence>
<keyword evidence="4" id="KW-0540">Nuclease</keyword>
<evidence type="ECO:0000259" key="2">
    <source>
        <dbReference type="Pfam" id="PF19580"/>
    </source>
</evidence>
<dbReference type="InterPro" id="IPR036691">
    <property type="entry name" value="Endo/exonu/phosph_ase_sf"/>
</dbReference>
<dbReference type="SUPFAM" id="SSF56219">
    <property type="entry name" value="DNase I-like"/>
    <property type="match status" value="1"/>
</dbReference>
<dbReference type="OrthoDB" id="9802724at2"/>
<dbReference type="PANTHER" id="PTHR42834:SF1">
    <property type="entry name" value="ENDONUCLEASE_EXONUCLEASE_PHOSPHATASE FAMILY PROTEIN (AFU_ORTHOLOGUE AFUA_3G09210)"/>
    <property type="match status" value="1"/>
</dbReference>
<feature type="chain" id="PRO_5013155814" evidence="1">
    <location>
        <begin position="25"/>
        <end position="401"/>
    </location>
</feature>
<evidence type="ECO:0000313" key="6">
    <source>
        <dbReference type="Proteomes" id="UP000650994"/>
    </source>
</evidence>
<keyword evidence="4" id="KW-0255">Endonuclease</keyword>
<dbReference type="EMBL" id="BMFL01000001">
    <property type="protein sequence ID" value="GGE86287.1"/>
    <property type="molecule type" value="Genomic_DNA"/>
</dbReference>
<protein>
    <submittedName>
        <fullName evidence="3 4">Endonuclease</fullName>
    </submittedName>
</protein>
<feature type="signal peptide" evidence="1">
    <location>
        <begin position="1"/>
        <end position="24"/>
    </location>
</feature>
<dbReference type="STRING" id="1434701.SAMN05443634_107280"/>
<proteinExistence type="predicted"/>
<dbReference type="Pfam" id="PF19580">
    <property type="entry name" value="Exo_endo_phos_3"/>
    <property type="match status" value="1"/>
</dbReference>
<name>A0A1M6ZEF5_9FLAO</name>
<keyword evidence="4" id="KW-0269">Exonuclease</keyword>
<reference evidence="4" key="2">
    <citation type="submission" date="2016-11" db="EMBL/GenBank/DDBJ databases">
        <authorList>
            <person name="Jaros S."/>
            <person name="Januszkiewicz K."/>
            <person name="Wedrychowicz H."/>
        </authorList>
    </citation>
    <scope>NUCLEOTIDE SEQUENCE [LARGE SCALE GENOMIC DNA]</scope>
    <source>
        <strain evidence="4">DSM 27989</strain>
    </source>
</reference>
<keyword evidence="4" id="KW-0378">Hydrolase</keyword>
<dbReference type="InterPro" id="IPR005135">
    <property type="entry name" value="Endo/exonuclease/phosphatase"/>
</dbReference>
<dbReference type="Proteomes" id="UP000650994">
    <property type="component" value="Unassembled WGS sequence"/>
</dbReference>
<reference evidence="3" key="5">
    <citation type="submission" date="2024-05" db="EMBL/GenBank/DDBJ databases">
        <authorList>
            <person name="Sun Q."/>
            <person name="Zhou Y."/>
        </authorList>
    </citation>
    <scope>NUCLEOTIDE SEQUENCE</scope>
    <source>
        <strain evidence="3">CGMCC 1.12707</strain>
    </source>
</reference>
<reference evidence="6" key="4">
    <citation type="journal article" date="2019" name="Int. J. Syst. Evol. Microbiol.">
        <title>The Global Catalogue of Microorganisms (GCM) 10K type strain sequencing project: providing services to taxonomists for standard genome sequencing and annotation.</title>
        <authorList>
            <consortium name="The Broad Institute Genomics Platform"/>
            <consortium name="The Broad Institute Genome Sequencing Center for Infectious Disease"/>
            <person name="Wu L."/>
            <person name="Ma J."/>
        </authorList>
    </citation>
    <scope>NUCLEOTIDE SEQUENCE [LARGE SCALE GENOMIC DNA]</scope>
    <source>
        <strain evidence="6">CGMCC 1.12707</strain>
    </source>
</reference>
<evidence type="ECO:0000313" key="3">
    <source>
        <dbReference type="EMBL" id="GGE86287.1"/>
    </source>
</evidence>
<gene>
    <name evidence="3" type="ORF">GCM10010984_00130</name>
    <name evidence="4" type="ORF">SAMN05443634_107280</name>
</gene>
<dbReference type="Proteomes" id="UP000184120">
    <property type="component" value="Unassembled WGS sequence"/>
</dbReference>
<evidence type="ECO:0000313" key="5">
    <source>
        <dbReference type="Proteomes" id="UP000184120"/>
    </source>
</evidence>
<dbReference type="PANTHER" id="PTHR42834">
    <property type="entry name" value="ENDONUCLEASE/EXONUCLEASE/PHOSPHATASE FAMILY PROTEIN (AFU_ORTHOLOGUE AFUA_3G09210)"/>
    <property type="match status" value="1"/>
</dbReference>
<dbReference type="GO" id="GO:0004527">
    <property type="term" value="F:exonuclease activity"/>
    <property type="evidence" value="ECO:0007669"/>
    <property type="project" value="UniProtKB-KW"/>
</dbReference>
<dbReference type="EMBL" id="FRBH01000007">
    <property type="protein sequence ID" value="SHL28827.1"/>
    <property type="molecule type" value="Genomic_DNA"/>
</dbReference>
<dbReference type="RefSeq" id="WP_072932498.1">
    <property type="nucleotide sequence ID" value="NZ_BMFL01000001.1"/>
</dbReference>
<feature type="domain" description="Endonuclease/exonuclease/phosphatase" evidence="2">
    <location>
        <begin position="93"/>
        <end position="396"/>
    </location>
</feature>
<evidence type="ECO:0000313" key="4">
    <source>
        <dbReference type="EMBL" id="SHL28827.1"/>
    </source>
</evidence>
<accession>A0A1M6ZEF5</accession>